<name>A0A1H5A205_9PSED</name>
<dbReference type="RefSeq" id="WP_092320907.1">
    <property type="nucleotide sequence ID" value="NZ_FNTJ01000003.1"/>
</dbReference>
<keyword evidence="2" id="KW-1185">Reference proteome</keyword>
<dbReference type="EMBL" id="FNTJ01000003">
    <property type="protein sequence ID" value="SED36369.1"/>
    <property type="molecule type" value="Genomic_DNA"/>
</dbReference>
<protein>
    <submittedName>
        <fullName evidence="1">Uncharacterized protein</fullName>
    </submittedName>
</protein>
<reference evidence="2" key="1">
    <citation type="submission" date="2016-10" db="EMBL/GenBank/DDBJ databases">
        <authorList>
            <person name="Varghese N."/>
            <person name="Submissions S."/>
        </authorList>
    </citation>
    <scope>NUCLEOTIDE SEQUENCE [LARGE SCALE GENOMIC DNA]</scope>
    <source>
        <strain evidence="2">DSM 9751</strain>
    </source>
</reference>
<evidence type="ECO:0000313" key="2">
    <source>
        <dbReference type="Proteomes" id="UP000198982"/>
    </source>
</evidence>
<evidence type="ECO:0000313" key="1">
    <source>
        <dbReference type="EMBL" id="SED36369.1"/>
    </source>
</evidence>
<gene>
    <name evidence="1" type="ORF">SAMN05216178_6948</name>
</gene>
<accession>A0A1H5A205</accession>
<proteinExistence type="predicted"/>
<dbReference type="Proteomes" id="UP000198982">
    <property type="component" value="Unassembled WGS sequence"/>
</dbReference>
<sequence>MAVIISDLDAEIKQRTGEFLAFRRFPDGRAAAVVQFAFTFAIIADVTDVGYTRRWCYSDRMQTLCAFEDWDDYEGRPEGWHREVHTGQRRDDQGNDIGVW</sequence>
<dbReference type="AlphaFoldDB" id="A0A1H5A205"/>
<organism evidence="1 2">
    <name type="scientific">Pseudomonas saponiphila</name>
    <dbReference type="NCBI Taxonomy" id="556534"/>
    <lineage>
        <taxon>Bacteria</taxon>
        <taxon>Pseudomonadati</taxon>
        <taxon>Pseudomonadota</taxon>
        <taxon>Gammaproteobacteria</taxon>
        <taxon>Pseudomonadales</taxon>
        <taxon>Pseudomonadaceae</taxon>
        <taxon>Pseudomonas</taxon>
    </lineage>
</organism>